<dbReference type="AlphaFoldDB" id="A0AAD7Q0F5"/>
<evidence type="ECO:0000313" key="9">
    <source>
        <dbReference type="Proteomes" id="UP001163823"/>
    </source>
</evidence>
<dbReference type="GO" id="GO:0005886">
    <property type="term" value="C:plasma membrane"/>
    <property type="evidence" value="ECO:0007669"/>
    <property type="project" value="UniProtKB-SubCell"/>
</dbReference>
<evidence type="ECO:0000256" key="4">
    <source>
        <dbReference type="ARBA" id="ARBA00022989"/>
    </source>
</evidence>
<dbReference type="KEGG" id="qsa:O6P43_010409"/>
<keyword evidence="2" id="KW-1003">Cell membrane</keyword>
<evidence type="ECO:0000256" key="1">
    <source>
        <dbReference type="ARBA" id="ARBA00004651"/>
    </source>
</evidence>
<evidence type="ECO:0000256" key="3">
    <source>
        <dbReference type="ARBA" id="ARBA00022692"/>
    </source>
</evidence>
<dbReference type="PANTHER" id="PTHR30509">
    <property type="entry name" value="P-HYDROXYBENZOIC ACID EFFLUX PUMP SUBUNIT-RELATED"/>
    <property type="match status" value="1"/>
</dbReference>
<dbReference type="EMBL" id="JARAOO010000004">
    <property type="protein sequence ID" value="KAJ7972537.1"/>
    <property type="molecule type" value="Genomic_DNA"/>
</dbReference>
<keyword evidence="4 6" id="KW-1133">Transmembrane helix</keyword>
<proteinExistence type="predicted"/>
<feature type="transmembrane region" description="Helical" evidence="6">
    <location>
        <begin position="239"/>
        <end position="260"/>
    </location>
</feature>
<evidence type="ECO:0000256" key="5">
    <source>
        <dbReference type="ARBA" id="ARBA00023136"/>
    </source>
</evidence>
<comment type="caution">
    <text evidence="8">The sequence shown here is derived from an EMBL/GenBank/DDBJ whole genome shotgun (WGS) entry which is preliminary data.</text>
</comment>
<feature type="domain" description="Integral membrane bound transporter" evidence="7">
    <location>
        <begin position="128"/>
        <end position="252"/>
    </location>
</feature>
<evidence type="ECO:0000256" key="2">
    <source>
        <dbReference type="ARBA" id="ARBA00022475"/>
    </source>
</evidence>
<dbReference type="PANTHER" id="PTHR30509:SF34">
    <property type="entry name" value="F3L24.34 PROTEIN"/>
    <property type="match status" value="1"/>
</dbReference>
<feature type="transmembrane region" description="Helical" evidence="6">
    <location>
        <begin position="142"/>
        <end position="163"/>
    </location>
</feature>
<feature type="transmembrane region" description="Helical" evidence="6">
    <location>
        <begin position="210"/>
        <end position="227"/>
    </location>
</feature>
<name>A0AAD7Q0F5_QUISA</name>
<dbReference type="Pfam" id="PF13515">
    <property type="entry name" value="FUSC_2"/>
    <property type="match status" value="1"/>
</dbReference>
<keyword evidence="5 6" id="KW-0472">Membrane</keyword>
<organism evidence="8 9">
    <name type="scientific">Quillaja saponaria</name>
    <name type="common">Soap bark tree</name>
    <dbReference type="NCBI Taxonomy" id="32244"/>
    <lineage>
        <taxon>Eukaryota</taxon>
        <taxon>Viridiplantae</taxon>
        <taxon>Streptophyta</taxon>
        <taxon>Embryophyta</taxon>
        <taxon>Tracheophyta</taxon>
        <taxon>Spermatophyta</taxon>
        <taxon>Magnoliopsida</taxon>
        <taxon>eudicotyledons</taxon>
        <taxon>Gunneridae</taxon>
        <taxon>Pentapetalae</taxon>
        <taxon>rosids</taxon>
        <taxon>fabids</taxon>
        <taxon>Fabales</taxon>
        <taxon>Quillajaceae</taxon>
        <taxon>Quillaja</taxon>
    </lineage>
</organism>
<evidence type="ECO:0000313" key="8">
    <source>
        <dbReference type="EMBL" id="KAJ7972537.1"/>
    </source>
</evidence>
<feature type="transmembrane region" description="Helical" evidence="6">
    <location>
        <begin position="116"/>
        <end position="136"/>
    </location>
</feature>
<evidence type="ECO:0000259" key="7">
    <source>
        <dbReference type="Pfam" id="PF13515"/>
    </source>
</evidence>
<comment type="subcellular location">
    <subcellularLocation>
        <location evidence="1">Cell membrane</location>
        <topology evidence="1">Multi-pass membrane protein</topology>
    </subcellularLocation>
</comment>
<accession>A0AAD7Q0F5</accession>
<dbReference type="InterPro" id="IPR049453">
    <property type="entry name" value="Memb_transporter_dom"/>
</dbReference>
<reference evidence="8" key="1">
    <citation type="journal article" date="2023" name="Science">
        <title>Elucidation of the pathway for biosynthesis of saponin adjuvants from the soapbark tree.</title>
        <authorList>
            <person name="Reed J."/>
            <person name="Orme A."/>
            <person name="El-Demerdash A."/>
            <person name="Owen C."/>
            <person name="Martin L.B.B."/>
            <person name="Misra R.C."/>
            <person name="Kikuchi S."/>
            <person name="Rejzek M."/>
            <person name="Martin A.C."/>
            <person name="Harkess A."/>
            <person name="Leebens-Mack J."/>
            <person name="Louveau T."/>
            <person name="Stephenson M.J."/>
            <person name="Osbourn A."/>
        </authorList>
    </citation>
    <scope>NUCLEOTIDE SEQUENCE</scope>
    <source>
        <strain evidence="8">S10</strain>
    </source>
</reference>
<dbReference type="Proteomes" id="UP001163823">
    <property type="component" value="Chromosome 4"/>
</dbReference>
<gene>
    <name evidence="8" type="ORF">O6P43_010409</name>
</gene>
<sequence>MGIALTYIPSFPVGVIDDEFKHVLLGLREQVNLKLEQVKCSAPFDATTAPEKMNENLETISVPLKDLSASFFLHCMKLLLDNSPISEDPYGSVGKTPKTDAAKQSFRRNWGNVQSFVFAFKCSLSLGLAVFLGLKYNKENGYWSGLTIAIGFVTGGQATFTVGNARAQGTAMGSVYGVLCGFIFQRFVYLRFLPLLPWIVFSCFLMHSRMHGQAGGISSVLGALLILGRENYGPPSRFAIARITEAIIGIICFTTVEILFNPSRAATLAKSELPQSLRALRDCIHFTFISPSQDKVATNSSALRTKQKKLKYHVSQLEKFIIEAESEPNFWFLTFHGACYRRILESLSRMVDLLLIVAHTTEHLSPISENFQVTVVDLQENMN</sequence>
<protein>
    <submittedName>
        <fullName evidence="8">p-hydroxybenzoic acid efflux pump subunit aaeB</fullName>
    </submittedName>
</protein>
<keyword evidence="3 6" id="KW-0812">Transmembrane</keyword>
<evidence type="ECO:0000256" key="6">
    <source>
        <dbReference type="SAM" id="Phobius"/>
    </source>
</evidence>
<keyword evidence="9" id="KW-1185">Reference proteome</keyword>